<protein>
    <submittedName>
        <fullName evidence="1">Uncharacterized protein</fullName>
    </submittedName>
</protein>
<accession>A0ACB7UI60</accession>
<name>A0ACB7UI60_DIOAL</name>
<organism evidence="1 2">
    <name type="scientific">Dioscorea alata</name>
    <name type="common">Purple yam</name>
    <dbReference type="NCBI Taxonomy" id="55571"/>
    <lineage>
        <taxon>Eukaryota</taxon>
        <taxon>Viridiplantae</taxon>
        <taxon>Streptophyta</taxon>
        <taxon>Embryophyta</taxon>
        <taxon>Tracheophyta</taxon>
        <taxon>Spermatophyta</taxon>
        <taxon>Magnoliopsida</taxon>
        <taxon>Liliopsida</taxon>
        <taxon>Dioscoreales</taxon>
        <taxon>Dioscoreaceae</taxon>
        <taxon>Dioscorea</taxon>
    </lineage>
</organism>
<dbReference type="Proteomes" id="UP000827976">
    <property type="component" value="Chromosome 16"/>
</dbReference>
<keyword evidence="2" id="KW-1185">Reference proteome</keyword>
<reference evidence="2" key="1">
    <citation type="journal article" date="2022" name="Nat. Commun.">
        <title>Chromosome evolution and the genetic basis of agronomically important traits in greater yam.</title>
        <authorList>
            <person name="Bredeson J.V."/>
            <person name="Lyons J.B."/>
            <person name="Oniyinde I.O."/>
            <person name="Okereke N.R."/>
            <person name="Kolade O."/>
            <person name="Nnabue I."/>
            <person name="Nwadili C.O."/>
            <person name="Hribova E."/>
            <person name="Parker M."/>
            <person name="Nwogha J."/>
            <person name="Shu S."/>
            <person name="Carlson J."/>
            <person name="Kariba R."/>
            <person name="Muthemba S."/>
            <person name="Knop K."/>
            <person name="Barton G.J."/>
            <person name="Sherwood A.V."/>
            <person name="Lopez-Montes A."/>
            <person name="Asiedu R."/>
            <person name="Jamnadass R."/>
            <person name="Muchugi A."/>
            <person name="Goodstein D."/>
            <person name="Egesi C.N."/>
            <person name="Featherston J."/>
            <person name="Asfaw A."/>
            <person name="Simpson G.G."/>
            <person name="Dolezel J."/>
            <person name="Hendre P.S."/>
            <person name="Van Deynze A."/>
            <person name="Kumar P.L."/>
            <person name="Obidiegwu J.E."/>
            <person name="Bhattacharjee R."/>
            <person name="Rokhsar D.S."/>
        </authorList>
    </citation>
    <scope>NUCLEOTIDE SEQUENCE [LARGE SCALE GENOMIC DNA]</scope>
    <source>
        <strain evidence="2">cv. TDa95/00328</strain>
    </source>
</reference>
<comment type="caution">
    <text evidence="1">The sequence shown here is derived from an EMBL/GenBank/DDBJ whole genome shotgun (WGS) entry which is preliminary data.</text>
</comment>
<evidence type="ECO:0000313" key="1">
    <source>
        <dbReference type="EMBL" id="KAH7659974.1"/>
    </source>
</evidence>
<proteinExistence type="predicted"/>
<sequence length="554" mass="62065">MDFLDGNWWISLAFSRIHVCVLLPSLFFLCFSCFDFSFAVHEPHFRHTPDVGEIHSISWRFLAEESPSSTNLSTNASFLLAAQRTHRRDPLNDYKHYTGGWNISNKHYWASVGFNAAPLFVIAAVWFLGFGLILFCISCYYCCCPRRSYSYSRTAYALSLILLILFTCAAIIGCIFLYTGQGKFHGSTSGTLDYVVSQANFTVENLQNFSEILSNSKKAGVNQVFLPSDMVQKIDDIDGKLNTSASELSTRVTNNSKKINDTLDTVRLALIIVAAVMLLLTFLGFLFSVLGLQFLVYVLVIVGWVLVAGTFILCGIFLIFHNVVVDTCVAMQDWVAHPQSHTALDDILPCVDIATANESLYQSKEVTSQLVNVVNQAINNVINKNFPSNTPLFYYNQSGPLVPALCNPYTQSLNNRTCKAGEVDFSNASQVWQNYVCKTTVISGNEICSTVGRIMPNIYSQMTTAVNLSNGLEQYVPFLVALQDCTFVRQTFTTINENNCPGLGRYTKWIYVGLAMVSSAVMLSLIFWVLYARERRHRAYGKQFIARSHEDKGY</sequence>
<gene>
    <name evidence="1" type="ORF">IHE45_16G066900</name>
</gene>
<dbReference type="EMBL" id="CM037026">
    <property type="protein sequence ID" value="KAH7659974.1"/>
    <property type="molecule type" value="Genomic_DNA"/>
</dbReference>
<evidence type="ECO:0000313" key="2">
    <source>
        <dbReference type="Proteomes" id="UP000827976"/>
    </source>
</evidence>